<dbReference type="GO" id="GO:0005524">
    <property type="term" value="F:ATP binding"/>
    <property type="evidence" value="ECO:0007669"/>
    <property type="project" value="InterPro"/>
</dbReference>
<feature type="compositionally biased region" description="Low complexity" evidence="1">
    <location>
        <begin position="649"/>
        <end position="658"/>
    </location>
</feature>
<dbReference type="PANTHER" id="PTHR30153:SF2">
    <property type="entry name" value="REPLICATIVE DNA HELICASE"/>
    <property type="match status" value="1"/>
</dbReference>
<dbReference type="OrthoDB" id="4322426at2"/>
<feature type="region of interest" description="Disordered" evidence="1">
    <location>
        <begin position="216"/>
        <end position="266"/>
    </location>
</feature>
<dbReference type="InterPro" id="IPR007694">
    <property type="entry name" value="DNA_helicase_DnaB-like_C"/>
</dbReference>
<dbReference type="GO" id="GO:0005829">
    <property type="term" value="C:cytosol"/>
    <property type="evidence" value="ECO:0007669"/>
    <property type="project" value="TreeGrafter"/>
</dbReference>
<feature type="region of interest" description="Disordered" evidence="1">
    <location>
        <begin position="142"/>
        <end position="186"/>
    </location>
</feature>
<dbReference type="InterPro" id="IPR027417">
    <property type="entry name" value="P-loop_NTPase"/>
</dbReference>
<dbReference type="AlphaFoldDB" id="A0A5N8XCI9"/>
<proteinExistence type="predicted"/>
<dbReference type="Gene3D" id="3.40.50.300">
    <property type="entry name" value="P-loop containing nucleotide triphosphate hydrolases"/>
    <property type="match status" value="1"/>
</dbReference>
<dbReference type="Proteomes" id="UP000400924">
    <property type="component" value="Unassembled WGS sequence"/>
</dbReference>
<evidence type="ECO:0000313" key="3">
    <source>
        <dbReference type="EMBL" id="MPY57162.1"/>
    </source>
</evidence>
<dbReference type="EMBL" id="VJZC01000035">
    <property type="protein sequence ID" value="MPY57162.1"/>
    <property type="molecule type" value="Genomic_DNA"/>
</dbReference>
<sequence>MSARSAVPVPSASGLPTQGAPAAEPETLGVSDARNRLYELVDAAEGEGRVTVIVKRDAKAGVSYRAALIPVGRLDAAARARLEKWPSWARTAARPKLGDRVVDAVGRPGETGVPQVLLDRTTPLALLVDAALVPSGDGLVAVPDTDVHSSDAERQPSLASPVPEMPAEPVEGPAPEPLNSDPSAPAAAGVPAIEAVSSIATATSGLLASATAVPALPVDGAPGAVRDTGTEMRPEAAHPNTGRDSSGTTDAARTTPAGKSGGPRILHDLGDVVGQALTRASESSAASGFGFGLHALDAALGDLPAGVLTVVAAAPHAGGSILAVHAARHSALTRQLPVLYAASGLTRTDVAMRVTAAEAGLDYRRLRTGDLTEDEQHAAAAVQARLTGAALHIDDGTGLSAEAIAETAPYVEGLALVVVDRLQHRGDPLVPLSGPALTDAARTLAHLARRLDVPVVAALDTDDPAAVAALDAAHLTLTLTRTDTRAEVVVAERDFGELTTVTLHADLRCARFTDPPETKPMRRPDAASAALDVKEETVTAGPAGAGAAAGEWTAALETELLDAALPFTSGAQQGLPARLTGTLAALREAATTPGRAGELPGLHQMLADLAARRPSMPPTPAGERLGAALTAFAAHCPTPAPSGSGLPQPATGTPGTGPNLDGTADLAAAEAELLTAAEPYLTGTDDRSTLSTHAQHVLATLRDALLPGHDHLLPAARARATELGARRLRLSPEPAADRLRAALTTYHATATAAGITPAALPTPAATPPTASMTVTEPAPVAEDFTTVPGTADGTQQVEEPEEAASASFRDDTPPPEGTPGTGTGSGGRNYTFFLNKITDAVEQALDETNGDIEAAVKALKKKAVPDSMALFKLTRVGGNYVHTVYPPTLDFLSKPAQGAADQIWEGRHKWRNAPLYAALKAGTQTPLDVYGLDTNAAYLSAFKTYLPIGALVHHPTGGFDRKRAGIHRVDHFEWPHEHLPSPLGNRIEPGPYLLDEATVRLLIRCSELGLCEAPRILESWTSGASEGLLEKFRRVLHQARTTAIETADTVTEEYVKAMYSRFTSTIGESAKNRELRRPEWVHIIRSQAFANLWLKAWKAHQAGLTLVQVSGVDELHIAGGDWKNVWEEGRKPTQMKEKRFYTLGETK</sequence>
<evidence type="ECO:0000259" key="2">
    <source>
        <dbReference type="Pfam" id="PF03796"/>
    </source>
</evidence>
<keyword evidence="4" id="KW-1185">Reference proteome</keyword>
<gene>
    <name evidence="3" type="ORF">FNH08_08220</name>
</gene>
<feature type="compositionally biased region" description="Low complexity" evidence="1">
    <location>
        <begin position="1"/>
        <end position="13"/>
    </location>
</feature>
<comment type="caution">
    <text evidence="3">The sequence shown here is derived from an EMBL/GenBank/DDBJ whole genome shotgun (WGS) entry which is preliminary data.</text>
</comment>
<feature type="compositionally biased region" description="Basic and acidic residues" evidence="1">
    <location>
        <begin position="145"/>
        <end position="154"/>
    </location>
</feature>
<feature type="compositionally biased region" description="Low complexity" evidence="1">
    <location>
        <begin position="161"/>
        <end position="173"/>
    </location>
</feature>
<name>A0A5N8XCI9_9ACTN</name>
<feature type="region of interest" description="Disordered" evidence="1">
    <location>
        <begin position="783"/>
        <end position="828"/>
    </location>
</feature>
<dbReference type="Pfam" id="PF03796">
    <property type="entry name" value="DnaB_C"/>
    <property type="match status" value="1"/>
</dbReference>
<feature type="region of interest" description="Disordered" evidence="1">
    <location>
        <begin position="638"/>
        <end position="658"/>
    </location>
</feature>
<dbReference type="RefSeq" id="WP_152770721.1">
    <property type="nucleotide sequence ID" value="NZ_VJZC01000035.1"/>
</dbReference>
<reference evidence="3 4" key="1">
    <citation type="submission" date="2019-07" db="EMBL/GenBank/DDBJ databases">
        <title>New species of Amycolatopsis and Streptomyces.</title>
        <authorList>
            <person name="Duangmal K."/>
            <person name="Teo W.F.A."/>
            <person name="Lipun K."/>
        </authorList>
    </citation>
    <scope>NUCLEOTIDE SEQUENCE [LARGE SCALE GENOMIC DNA]</scope>
    <source>
        <strain evidence="3 4">NBRC 106415</strain>
    </source>
</reference>
<dbReference type="GO" id="GO:0006260">
    <property type="term" value="P:DNA replication"/>
    <property type="evidence" value="ECO:0007669"/>
    <property type="project" value="InterPro"/>
</dbReference>
<feature type="region of interest" description="Disordered" evidence="1">
    <location>
        <begin position="1"/>
        <end position="28"/>
    </location>
</feature>
<evidence type="ECO:0000313" key="4">
    <source>
        <dbReference type="Proteomes" id="UP000400924"/>
    </source>
</evidence>
<organism evidence="3 4">
    <name type="scientific">Streptomyces spongiae</name>
    <dbReference type="NCBI Taxonomy" id="565072"/>
    <lineage>
        <taxon>Bacteria</taxon>
        <taxon>Bacillati</taxon>
        <taxon>Actinomycetota</taxon>
        <taxon>Actinomycetes</taxon>
        <taxon>Kitasatosporales</taxon>
        <taxon>Streptomycetaceae</taxon>
        <taxon>Streptomyces</taxon>
    </lineage>
</organism>
<feature type="compositionally biased region" description="Polar residues" evidence="1">
    <location>
        <begin position="242"/>
        <end position="252"/>
    </location>
</feature>
<evidence type="ECO:0000256" key="1">
    <source>
        <dbReference type="SAM" id="MobiDB-lite"/>
    </source>
</evidence>
<protein>
    <recommendedName>
        <fullName evidence="2">SF4 helicase domain-containing protein</fullName>
    </recommendedName>
</protein>
<feature type="domain" description="SF4 helicase" evidence="2">
    <location>
        <begin position="291"/>
        <end position="457"/>
    </location>
</feature>
<dbReference type="PANTHER" id="PTHR30153">
    <property type="entry name" value="REPLICATIVE DNA HELICASE DNAB"/>
    <property type="match status" value="1"/>
</dbReference>
<dbReference type="SUPFAM" id="SSF52540">
    <property type="entry name" value="P-loop containing nucleoside triphosphate hydrolases"/>
    <property type="match status" value="1"/>
</dbReference>
<accession>A0A5N8XCI9</accession>
<dbReference type="GO" id="GO:0003678">
    <property type="term" value="F:DNA helicase activity"/>
    <property type="evidence" value="ECO:0007669"/>
    <property type="project" value="InterPro"/>
</dbReference>